<dbReference type="PRINTS" id="PR00111">
    <property type="entry name" value="ABHYDROLASE"/>
</dbReference>
<dbReference type="Proteomes" id="UP000191901">
    <property type="component" value="Chromosome"/>
</dbReference>
<dbReference type="InterPro" id="IPR000639">
    <property type="entry name" value="Epox_hydrolase-like"/>
</dbReference>
<evidence type="ECO:0000313" key="3">
    <source>
        <dbReference type="Proteomes" id="UP000191901"/>
    </source>
</evidence>
<reference evidence="2 3" key="1">
    <citation type="journal article" date="2016" name="Biochim. Biophys. Acta">
        <title>Characterization of red-shifted phycobilisomes isolated from the chlorophyll f-containing cyanobacterium Halomicronema hongdechloris.</title>
        <authorList>
            <person name="Li Y."/>
            <person name="Lin Y."/>
            <person name="Garvey C.J."/>
            <person name="Birch D."/>
            <person name="Corkery R.W."/>
            <person name="Loughlin P.C."/>
            <person name="Scheer H."/>
            <person name="Willows R.D."/>
            <person name="Chen M."/>
        </authorList>
    </citation>
    <scope>NUCLEOTIDE SEQUENCE [LARGE SCALE GENOMIC DNA]</scope>
    <source>
        <strain evidence="2 3">C2206</strain>
    </source>
</reference>
<keyword evidence="3" id="KW-1185">Reference proteome</keyword>
<sequence>MAQGDANFGRAGFRAIAPDWIGHGFSSKPNRREFAYTPEAFLQALEALTEALGLSRFYLVAQGFLGSVGVQYALRHPEHIERLVVINAPLTAQARLPWKLRQMGLPLLGEMITQDPLLVDRTLEGGGPYQVDDADLDVYRRPFLTSSEAGRALMTMVRRLQLPQVTAEIETGFQHWQVPTLLLWGLEDPWLPVKTAVTVANQLSHGQITKLDQVGHYAQEDWPEKVAAALDTFLRQQVV</sequence>
<dbReference type="Pfam" id="PF00561">
    <property type="entry name" value="Abhydrolase_1"/>
    <property type="match status" value="1"/>
</dbReference>
<dbReference type="InterPro" id="IPR029058">
    <property type="entry name" value="AB_hydrolase_fold"/>
</dbReference>
<evidence type="ECO:0000259" key="1">
    <source>
        <dbReference type="Pfam" id="PF00561"/>
    </source>
</evidence>
<gene>
    <name evidence="2" type="ORF">XM38_025760</name>
</gene>
<dbReference type="PRINTS" id="PR00412">
    <property type="entry name" value="EPOXHYDRLASE"/>
</dbReference>
<accession>A0A1Z3HMT8</accession>
<name>A0A1Z3HMT8_9CYAN</name>
<protein>
    <submittedName>
        <fullName evidence="2">Hydrolase</fullName>
    </submittedName>
</protein>
<dbReference type="SUPFAM" id="SSF53474">
    <property type="entry name" value="alpha/beta-Hydrolases"/>
    <property type="match status" value="1"/>
</dbReference>
<dbReference type="Gene3D" id="3.40.50.1820">
    <property type="entry name" value="alpha/beta hydrolase"/>
    <property type="match status" value="1"/>
</dbReference>
<dbReference type="PANTHER" id="PTHR43194:SF2">
    <property type="entry name" value="PEROXISOMAL MEMBRANE PROTEIN LPX1"/>
    <property type="match status" value="1"/>
</dbReference>
<keyword evidence="2" id="KW-0378">Hydrolase</keyword>
<dbReference type="InterPro" id="IPR000073">
    <property type="entry name" value="AB_hydrolase_1"/>
</dbReference>
<dbReference type="PANTHER" id="PTHR43194">
    <property type="entry name" value="HYDROLASE ALPHA/BETA FOLD FAMILY"/>
    <property type="match status" value="1"/>
</dbReference>
<evidence type="ECO:0000313" key="2">
    <source>
        <dbReference type="EMBL" id="ASC71623.1"/>
    </source>
</evidence>
<dbReference type="InterPro" id="IPR050228">
    <property type="entry name" value="Carboxylesterase_BioH"/>
</dbReference>
<dbReference type="AlphaFoldDB" id="A0A1Z3HMT8"/>
<dbReference type="EMBL" id="CP021983">
    <property type="protein sequence ID" value="ASC71623.1"/>
    <property type="molecule type" value="Genomic_DNA"/>
</dbReference>
<feature type="domain" description="AB hydrolase-1" evidence="1">
    <location>
        <begin position="8"/>
        <end position="221"/>
    </location>
</feature>
<proteinExistence type="predicted"/>
<dbReference type="KEGG" id="hhg:XM38_025760"/>
<dbReference type="GO" id="GO:0016787">
    <property type="term" value="F:hydrolase activity"/>
    <property type="evidence" value="ECO:0007669"/>
    <property type="project" value="UniProtKB-KW"/>
</dbReference>
<organism evidence="2 3">
    <name type="scientific">Halomicronema hongdechloris C2206</name>
    <dbReference type="NCBI Taxonomy" id="1641165"/>
    <lineage>
        <taxon>Bacteria</taxon>
        <taxon>Bacillati</taxon>
        <taxon>Cyanobacteriota</taxon>
        <taxon>Cyanophyceae</taxon>
        <taxon>Nodosilineales</taxon>
        <taxon>Nodosilineaceae</taxon>
        <taxon>Halomicronema</taxon>
    </lineage>
</organism>